<reference evidence="1 2" key="1">
    <citation type="submission" date="2016-12" db="EMBL/GenBank/DDBJ databases">
        <authorList>
            <person name="Song W.-J."/>
            <person name="Kurnit D.M."/>
        </authorList>
    </citation>
    <scope>NUCLEOTIDE SEQUENCE [LARGE SCALE GENOMIC DNA]</scope>
    <source>
        <strain evidence="1 2">175</strain>
    </source>
</reference>
<name>A0A1Y6D2Q9_9GAMM</name>
<evidence type="ECO:0000313" key="2">
    <source>
        <dbReference type="Proteomes" id="UP000192923"/>
    </source>
</evidence>
<dbReference type="EMBL" id="FXAM01000001">
    <property type="protein sequence ID" value="SMF97228.1"/>
    <property type="molecule type" value="Genomic_DNA"/>
</dbReference>
<accession>A0A1Y6D2Q9</accession>
<keyword evidence="2" id="KW-1185">Reference proteome</keyword>
<gene>
    <name evidence="1" type="ORF">SAMN02949497_4648</name>
</gene>
<sequence>MPPEDDDLVVLGACELASILGIATDTLYKRRSIYPETLPPAIKNGRRLRWFKRDVMAWMRLQTEERP</sequence>
<evidence type="ECO:0000313" key="1">
    <source>
        <dbReference type="EMBL" id="SMF97228.1"/>
    </source>
</evidence>
<organism evidence="1 2">
    <name type="scientific">Methylomagnum ishizawai</name>
    <dbReference type="NCBI Taxonomy" id="1760988"/>
    <lineage>
        <taxon>Bacteria</taxon>
        <taxon>Pseudomonadati</taxon>
        <taxon>Pseudomonadota</taxon>
        <taxon>Gammaproteobacteria</taxon>
        <taxon>Methylococcales</taxon>
        <taxon>Methylococcaceae</taxon>
        <taxon>Methylomagnum</taxon>
    </lineage>
</organism>
<protein>
    <submittedName>
        <fullName evidence="1">Transcriptional regulator, AlpA family</fullName>
    </submittedName>
</protein>
<dbReference type="Gene3D" id="1.10.238.160">
    <property type="match status" value="1"/>
</dbReference>
<dbReference type="Proteomes" id="UP000192923">
    <property type="component" value="Unassembled WGS sequence"/>
</dbReference>
<dbReference type="AlphaFoldDB" id="A0A1Y6D2Q9"/>
<dbReference type="RefSeq" id="WP_085216036.1">
    <property type="nucleotide sequence ID" value="NZ_FXAM01000001.1"/>
</dbReference>
<proteinExistence type="predicted"/>